<protein>
    <recommendedName>
        <fullName evidence="2">M23ase beta-sheet core domain-containing protein</fullName>
    </recommendedName>
</protein>
<evidence type="ECO:0000313" key="3">
    <source>
        <dbReference type="EMBL" id="KEQ28807.1"/>
    </source>
</evidence>
<proteinExistence type="predicted"/>
<dbReference type="EMBL" id="JNFF01000105">
    <property type="protein sequence ID" value="KEQ28807.1"/>
    <property type="molecule type" value="Genomic_DNA"/>
</dbReference>
<feature type="signal peptide" evidence="1">
    <location>
        <begin position="1"/>
        <end position="21"/>
    </location>
</feature>
<dbReference type="PANTHER" id="PTHR21666">
    <property type="entry name" value="PEPTIDASE-RELATED"/>
    <property type="match status" value="1"/>
</dbReference>
<evidence type="ECO:0000259" key="2">
    <source>
        <dbReference type="Pfam" id="PF01551"/>
    </source>
</evidence>
<sequence length="216" mass="23942">MKFLFLLASFWLFSFSGFSQNFNTVLHISKPSGVQLAPKQPAIKQDSVIHPMAVNKKVDTISHLSERNIHLLANMPLRDISKLTSGFGNRTHPVTGERNKFHSGIDISARADTVFSILPGIIEESGYNPILGNYVRIRHGEVTSIYGHLLTRFVLKDESVTAGSPIGITGQTGRVTGEHLHFTIKYRNGYLNPLTFLAKIVTVQARNQFIAANSNL</sequence>
<dbReference type="GO" id="GO:0004222">
    <property type="term" value="F:metalloendopeptidase activity"/>
    <property type="evidence" value="ECO:0007669"/>
    <property type="project" value="TreeGrafter"/>
</dbReference>
<dbReference type="InterPro" id="IPR011055">
    <property type="entry name" value="Dup_hybrid_motif"/>
</dbReference>
<dbReference type="OrthoDB" id="9810477at2"/>
<dbReference type="Pfam" id="PF01551">
    <property type="entry name" value="Peptidase_M23"/>
    <property type="match status" value="1"/>
</dbReference>
<organism evidence="3 4">
    <name type="scientific">Pedobacter antarcticus 4BY</name>
    <dbReference type="NCBI Taxonomy" id="1358423"/>
    <lineage>
        <taxon>Bacteria</taxon>
        <taxon>Pseudomonadati</taxon>
        <taxon>Bacteroidota</taxon>
        <taxon>Sphingobacteriia</taxon>
        <taxon>Sphingobacteriales</taxon>
        <taxon>Sphingobacteriaceae</taxon>
        <taxon>Pedobacter</taxon>
    </lineage>
</organism>
<dbReference type="InterPro" id="IPR050570">
    <property type="entry name" value="Cell_wall_metabolism_enzyme"/>
</dbReference>
<reference evidence="3 4" key="1">
    <citation type="journal article" date="1992" name="Int. J. Syst. Bacteriol.">
        <title>Sphingobacterium antarcticus sp. nov. a Psychrotrophic Bacterium from the Soils of Schirmacher Oasis, Antarctica.</title>
        <authorList>
            <person name="Shivaji S."/>
            <person name="Ray M.K."/>
            <person name="Rao N.S."/>
            <person name="Saiserr L."/>
            <person name="Jagannadham M.V."/>
            <person name="Kumar G.S."/>
            <person name="Reddy G."/>
            <person name="Bhargava P.M."/>
        </authorList>
    </citation>
    <scope>NUCLEOTIDE SEQUENCE [LARGE SCALE GENOMIC DNA]</scope>
    <source>
        <strain evidence="3 4">4BY</strain>
    </source>
</reference>
<dbReference type="RefSeq" id="WP_051760154.1">
    <property type="nucleotide sequence ID" value="NZ_JNFF01000105.1"/>
</dbReference>
<dbReference type="AlphaFoldDB" id="A0A081PDN4"/>
<feature type="chain" id="PRO_5001761638" description="M23ase beta-sheet core domain-containing protein" evidence="1">
    <location>
        <begin position="22"/>
        <end position="216"/>
    </location>
</feature>
<dbReference type="CDD" id="cd12797">
    <property type="entry name" value="M23_peptidase"/>
    <property type="match status" value="1"/>
</dbReference>
<gene>
    <name evidence="3" type="ORF">N180_19775</name>
</gene>
<dbReference type="InterPro" id="IPR016047">
    <property type="entry name" value="M23ase_b-sheet_dom"/>
</dbReference>
<dbReference type="Gene3D" id="2.70.70.10">
    <property type="entry name" value="Glucose Permease (Domain IIA)"/>
    <property type="match status" value="1"/>
</dbReference>
<dbReference type="PANTHER" id="PTHR21666:SF270">
    <property type="entry name" value="MUREIN HYDROLASE ACTIVATOR ENVC"/>
    <property type="match status" value="1"/>
</dbReference>
<evidence type="ECO:0000256" key="1">
    <source>
        <dbReference type="SAM" id="SignalP"/>
    </source>
</evidence>
<dbReference type="Proteomes" id="UP000028007">
    <property type="component" value="Unassembled WGS sequence"/>
</dbReference>
<keyword evidence="1" id="KW-0732">Signal</keyword>
<feature type="domain" description="M23ase beta-sheet core" evidence="2">
    <location>
        <begin position="100"/>
        <end position="193"/>
    </location>
</feature>
<name>A0A081PDN4_9SPHI</name>
<keyword evidence="4" id="KW-1185">Reference proteome</keyword>
<accession>A0A081PDN4</accession>
<dbReference type="eggNOG" id="COG0739">
    <property type="taxonomic scope" value="Bacteria"/>
</dbReference>
<evidence type="ECO:0000313" key="4">
    <source>
        <dbReference type="Proteomes" id="UP000028007"/>
    </source>
</evidence>
<dbReference type="SUPFAM" id="SSF51261">
    <property type="entry name" value="Duplicated hybrid motif"/>
    <property type="match status" value="1"/>
</dbReference>
<comment type="caution">
    <text evidence="3">The sequence shown here is derived from an EMBL/GenBank/DDBJ whole genome shotgun (WGS) entry which is preliminary data.</text>
</comment>